<dbReference type="CDD" id="cd19531">
    <property type="entry name" value="LCL_NRPS-like"/>
    <property type="match status" value="1"/>
</dbReference>
<evidence type="ECO:0000313" key="6">
    <source>
        <dbReference type="EMBL" id="SAK93349.1"/>
    </source>
</evidence>
<dbReference type="InterPro" id="IPR009081">
    <property type="entry name" value="PP-bd_ACP"/>
</dbReference>
<dbReference type="OrthoDB" id="6297021at2"/>
<sequence length="1657" mass="181070">MTKAQPDLLSLATRFAQLPDAQRKVFVARLADAGIDFRMLPIPPRARGETCDPSEVRVPASFAQTRLWLHARMIDEPAAYHITERLQLDGALDANALRLSCDALIARHEALRTTFAEGADGVLQNVHAPMRCPWQSVDFTHVPVDERESRAAALALADESRPFDLAHVPLVRAHLIRLDANTHWLSLTTHHIVSDGWSADIALAELASFYRAYAKGEAVSVAPLPIQYADYALWQRRWLDAGERDRQLDFWRARLDPSRDVLTLPGARPRPGERSARGARHVFALDTALAQRLRAFANERRATPFAVLLVALDALFARASGETHVRIGVPAANRERGETAGLIGFFVNTLTLATQVDATQPFTTLVDAAQRALVDAQSHQDVPFEQVVEALGVVRSASHHPLFQVMAAYGARRALPAFADVRATELPSGSPFAKFDLTASFEERADGSLAAAFIYALDLFEADAIERLARRFIELLRNALDAPQTLVGDVQWLPHDERAQLDEWNRNAPERAPEFVAVHERIARHARARPDARGVADMQRAFTRADVDARAARIAQRLIDAGVRAEMRVGVALSRSVDLLVGLIAALKSGGAFVPLDPSHPRERLAQILDDARIEHIVTERASLDALPVPDNAHVLLLDDETLYADDATSRIALPDVAAEQAAYAIYTSGSTGKPKGVIVDHGSFARHCVAIAERYGATERDTFMLFQSVNFDGAHEGWFSQYISGAAVAITADTLWPPALTCRLMNREGVTMTYVPPGCATQLAEWALVHGAPATLKSITVGGEATSREAFALMRRAFPNARIVNGYGPTETVITPMLWMFHPGDDPARLADCAYLPIGTLVGARTAHVLDERLNRLPVGVIGELYLGGEGVGVARGYLDRPGLTAERFVPDPYGEPGARLYRTGDLVRRRADGVFDFIGRVDHQVKLRGLRIELGEIEAQLAAHDDVREACAVVRGKGAQAALVAYVELKADARERAALGRSADAAELDAHLRRTLPDYMVPAHIVVLDALPRNANSKVDRAALPEPPKKERVYEAPAAGIEAALAKIWREVLNIERVGRADHFFELGGHSLAAVRVVTRIAETLERDVPVRALFETPVLSQYAKRVLQAHACEGASEAVKTVLEPDEHGEWPLSAAQLGLWFLWRAQPQSAAYNIPVAVRLRGSLDADALREALAQAAARHPALRTQLIEREGALPGQRIAPMWRVELPVIDVAGDIAETKRITDEDALTPFDLAHARHLWRARLIRLCDDDHVLSLVVHHIVSDGTSIDLWLDDIRSTYVALRKGASVSERASHALVLPSSATGARLAFWRDTLQDLPAMALPAPGSGRVDNPRWLASRIAFELDDALVERARAFALECHATLPMLLHAALNAALHRLTGACDQPVGVLASTRESTGDAARDALGLFINAVVVRTRMTKHDTPATLLATVRDAALAAYAHADVPFADVVAALRAERPRAGNPLFQVMFNYLRPAAMATREWAGLVIEGFDDVRHRVVFDLELDVTEYADGRVSCALSYANERIDGAFVDALAKRYLATVEQFAHAPHDVFDACEGALECVQRSAVSEACSNEDSSEARSLARIWRELFDGQALTPNDDLFEAGATSFAVVRFVDAARKAGFDIAIQDVFATPHFAGLATTLARRLSTASTNDI</sequence>
<feature type="domain" description="Carrier" evidence="5">
    <location>
        <begin position="1575"/>
        <end position="1649"/>
    </location>
</feature>
<dbReference type="Gene3D" id="3.40.50.980">
    <property type="match status" value="2"/>
</dbReference>
<dbReference type="Pfam" id="PF00550">
    <property type="entry name" value="PP-binding"/>
    <property type="match status" value="2"/>
</dbReference>
<evidence type="ECO:0000256" key="1">
    <source>
        <dbReference type="ARBA" id="ARBA00001957"/>
    </source>
</evidence>
<dbReference type="Gene3D" id="3.30.559.10">
    <property type="entry name" value="Chloramphenicol acetyltransferase-like domain"/>
    <property type="match status" value="2"/>
</dbReference>
<dbReference type="NCBIfam" id="TIGR01733">
    <property type="entry name" value="AA-adenyl-dom"/>
    <property type="match status" value="1"/>
</dbReference>
<name>A0A158DFI4_9BURK</name>
<dbReference type="Pfam" id="PF13193">
    <property type="entry name" value="AMP-binding_C"/>
    <property type="match status" value="1"/>
</dbReference>
<dbReference type="Gene3D" id="3.30.559.30">
    <property type="entry name" value="Nonribosomal peptide synthetase, condensation domain"/>
    <property type="match status" value="2"/>
</dbReference>
<dbReference type="EMBL" id="FCOX02000031">
    <property type="protein sequence ID" value="SAK93349.1"/>
    <property type="molecule type" value="Genomic_DNA"/>
</dbReference>
<accession>A0A158DFI4</accession>
<dbReference type="SUPFAM" id="SSF47336">
    <property type="entry name" value="ACP-like"/>
    <property type="match status" value="2"/>
</dbReference>
<evidence type="ECO:0000313" key="7">
    <source>
        <dbReference type="Proteomes" id="UP000071859"/>
    </source>
</evidence>
<dbReference type="GO" id="GO:0043041">
    <property type="term" value="P:amino acid activation for nonribosomal peptide biosynthetic process"/>
    <property type="evidence" value="ECO:0007669"/>
    <property type="project" value="TreeGrafter"/>
</dbReference>
<dbReference type="FunFam" id="2.30.38.10:FF:000001">
    <property type="entry name" value="Non-ribosomal peptide synthetase PvdI"/>
    <property type="match status" value="1"/>
</dbReference>
<keyword evidence="4" id="KW-0597">Phosphoprotein</keyword>
<proteinExistence type="inferred from homology"/>
<evidence type="ECO:0000256" key="4">
    <source>
        <dbReference type="ARBA" id="ARBA00022553"/>
    </source>
</evidence>
<keyword evidence="7" id="KW-1185">Reference proteome</keyword>
<keyword evidence="3" id="KW-0596">Phosphopantetheine</keyword>
<dbReference type="Gene3D" id="3.30.300.30">
    <property type="match status" value="1"/>
</dbReference>
<dbReference type="InterPro" id="IPR023213">
    <property type="entry name" value="CAT-like_dom_sf"/>
</dbReference>
<dbReference type="Gene3D" id="2.30.38.10">
    <property type="entry name" value="Luciferase, Domain 3"/>
    <property type="match status" value="1"/>
</dbReference>
<dbReference type="PANTHER" id="PTHR45527">
    <property type="entry name" value="NONRIBOSOMAL PEPTIDE SYNTHETASE"/>
    <property type="match status" value="1"/>
</dbReference>
<comment type="similarity">
    <text evidence="2">Belongs to the ATP-dependent AMP-binding enzyme family.</text>
</comment>
<dbReference type="InterPro" id="IPR001242">
    <property type="entry name" value="Condensation_dom"/>
</dbReference>
<dbReference type="FunFam" id="3.30.300.30:FF:000010">
    <property type="entry name" value="Enterobactin synthetase component F"/>
    <property type="match status" value="1"/>
</dbReference>
<dbReference type="Proteomes" id="UP000071859">
    <property type="component" value="Unassembled WGS sequence"/>
</dbReference>
<dbReference type="InterPro" id="IPR010071">
    <property type="entry name" value="AA_adenyl_dom"/>
</dbReference>
<dbReference type="InterPro" id="IPR045851">
    <property type="entry name" value="AMP-bd_C_sf"/>
</dbReference>
<dbReference type="Pfam" id="PF00501">
    <property type="entry name" value="AMP-binding"/>
    <property type="match status" value="1"/>
</dbReference>
<dbReference type="PROSITE" id="PS00012">
    <property type="entry name" value="PHOSPHOPANTETHEINE"/>
    <property type="match status" value="1"/>
</dbReference>
<dbReference type="InterPro" id="IPR020806">
    <property type="entry name" value="PKS_PP-bd"/>
</dbReference>
<evidence type="ECO:0000256" key="2">
    <source>
        <dbReference type="ARBA" id="ARBA00006432"/>
    </source>
</evidence>
<dbReference type="InterPro" id="IPR006162">
    <property type="entry name" value="Ppantetheine_attach_site"/>
</dbReference>
<dbReference type="Gene3D" id="1.10.1200.10">
    <property type="entry name" value="ACP-like"/>
    <property type="match status" value="2"/>
</dbReference>
<dbReference type="GO" id="GO:0009239">
    <property type="term" value="P:enterobactin biosynthetic process"/>
    <property type="evidence" value="ECO:0007669"/>
    <property type="project" value="TreeGrafter"/>
</dbReference>
<dbReference type="FunFam" id="3.40.50.980:FF:000001">
    <property type="entry name" value="Non-ribosomal peptide synthetase"/>
    <property type="match status" value="1"/>
</dbReference>
<comment type="caution">
    <text evidence="6">The sequence shown here is derived from an EMBL/GenBank/DDBJ whole genome shotgun (WGS) entry which is preliminary data.</text>
</comment>
<dbReference type="PANTHER" id="PTHR45527:SF1">
    <property type="entry name" value="FATTY ACID SYNTHASE"/>
    <property type="match status" value="1"/>
</dbReference>
<dbReference type="GO" id="GO:0009366">
    <property type="term" value="C:enterobactin synthetase complex"/>
    <property type="evidence" value="ECO:0007669"/>
    <property type="project" value="TreeGrafter"/>
</dbReference>
<dbReference type="FunFam" id="1.10.1200.10:FF:000005">
    <property type="entry name" value="Nonribosomal peptide synthetase 1"/>
    <property type="match status" value="1"/>
</dbReference>
<dbReference type="GO" id="GO:0005829">
    <property type="term" value="C:cytosol"/>
    <property type="evidence" value="ECO:0007669"/>
    <property type="project" value="TreeGrafter"/>
</dbReference>
<dbReference type="InterPro" id="IPR000873">
    <property type="entry name" value="AMP-dep_synth/lig_dom"/>
</dbReference>
<evidence type="ECO:0000256" key="3">
    <source>
        <dbReference type="ARBA" id="ARBA00022450"/>
    </source>
</evidence>
<dbReference type="Pfam" id="PF00668">
    <property type="entry name" value="Condensation"/>
    <property type="match status" value="2"/>
</dbReference>
<protein>
    <submittedName>
        <fullName evidence="6">Siderophore-related non-ribosomal peptide synthase</fullName>
    </submittedName>
</protein>
<dbReference type="InterPro" id="IPR036736">
    <property type="entry name" value="ACP-like_sf"/>
</dbReference>
<comment type="cofactor">
    <cofactor evidence="1">
        <name>pantetheine 4'-phosphate</name>
        <dbReference type="ChEBI" id="CHEBI:47942"/>
    </cofactor>
</comment>
<dbReference type="SMART" id="SM00823">
    <property type="entry name" value="PKS_PP"/>
    <property type="match status" value="2"/>
</dbReference>
<dbReference type="InterPro" id="IPR025110">
    <property type="entry name" value="AMP-bd_C"/>
</dbReference>
<dbReference type="GO" id="GO:0031177">
    <property type="term" value="F:phosphopantetheine binding"/>
    <property type="evidence" value="ECO:0007669"/>
    <property type="project" value="InterPro"/>
</dbReference>
<feature type="domain" description="Carrier" evidence="5">
    <location>
        <begin position="1038"/>
        <end position="1113"/>
    </location>
</feature>
<dbReference type="GO" id="GO:0047527">
    <property type="term" value="F:2,3-dihydroxybenzoate-serine ligase activity"/>
    <property type="evidence" value="ECO:0007669"/>
    <property type="project" value="TreeGrafter"/>
</dbReference>
<dbReference type="SUPFAM" id="SSF56801">
    <property type="entry name" value="Acetyl-CoA synthetase-like"/>
    <property type="match status" value="1"/>
</dbReference>
<dbReference type="PROSITE" id="PS50075">
    <property type="entry name" value="CARRIER"/>
    <property type="match status" value="2"/>
</dbReference>
<gene>
    <name evidence="6" type="ORF">AWB78_05113</name>
</gene>
<organism evidence="6 7">
    <name type="scientific">Caballeronia calidae</name>
    <dbReference type="NCBI Taxonomy" id="1777139"/>
    <lineage>
        <taxon>Bacteria</taxon>
        <taxon>Pseudomonadati</taxon>
        <taxon>Pseudomonadota</taxon>
        <taxon>Betaproteobacteria</taxon>
        <taxon>Burkholderiales</taxon>
        <taxon>Burkholderiaceae</taxon>
        <taxon>Caballeronia</taxon>
    </lineage>
</organism>
<reference evidence="6" key="1">
    <citation type="submission" date="2016-01" db="EMBL/GenBank/DDBJ databases">
        <authorList>
            <person name="Peeters C."/>
        </authorList>
    </citation>
    <scope>NUCLEOTIDE SEQUENCE</scope>
    <source>
        <strain evidence="6">LMG 29321</strain>
    </source>
</reference>
<dbReference type="RefSeq" id="WP_062608709.1">
    <property type="nucleotide sequence ID" value="NZ_FCOX02000031.1"/>
</dbReference>
<evidence type="ECO:0000259" key="5">
    <source>
        <dbReference type="PROSITE" id="PS50075"/>
    </source>
</evidence>
<dbReference type="SUPFAM" id="SSF52777">
    <property type="entry name" value="CoA-dependent acyltransferases"/>
    <property type="match status" value="4"/>
</dbReference>